<feature type="region of interest" description="Disordered" evidence="1">
    <location>
        <begin position="77"/>
        <end position="111"/>
    </location>
</feature>
<gene>
    <name evidence="2" type="ORF">EVAR_48529_1</name>
</gene>
<dbReference type="EMBL" id="BGZK01001131">
    <property type="protein sequence ID" value="GBP72036.1"/>
    <property type="molecule type" value="Genomic_DNA"/>
</dbReference>
<organism evidence="2 3">
    <name type="scientific">Eumeta variegata</name>
    <name type="common">Bagworm moth</name>
    <name type="synonym">Eumeta japonica</name>
    <dbReference type="NCBI Taxonomy" id="151549"/>
    <lineage>
        <taxon>Eukaryota</taxon>
        <taxon>Metazoa</taxon>
        <taxon>Ecdysozoa</taxon>
        <taxon>Arthropoda</taxon>
        <taxon>Hexapoda</taxon>
        <taxon>Insecta</taxon>
        <taxon>Pterygota</taxon>
        <taxon>Neoptera</taxon>
        <taxon>Endopterygota</taxon>
        <taxon>Lepidoptera</taxon>
        <taxon>Glossata</taxon>
        <taxon>Ditrysia</taxon>
        <taxon>Tineoidea</taxon>
        <taxon>Psychidae</taxon>
        <taxon>Oiketicinae</taxon>
        <taxon>Eumeta</taxon>
    </lineage>
</organism>
<keyword evidence="3" id="KW-1185">Reference proteome</keyword>
<proteinExistence type="predicted"/>
<dbReference type="Proteomes" id="UP000299102">
    <property type="component" value="Unassembled WGS sequence"/>
</dbReference>
<dbReference type="AlphaFoldDB" id="A0A4C1Y7X3"/>
<accession>A0A4C1Y7X3</accession>
<evidence type="ECO:0000313" key="3">
    <source>
        <dbReference type="Proteomes" id="UP000299102"/>
    </source>
</evidence>
<evidence type="ECO:0000313" key="2">
    <source>
        <dbReference type="EMBL" id="GBP72036.1"/>
    </source>
</evidence>
<reference evidence="2 3" key="1">
    <citation type="journal article" date="2019" name="Commun. Biol.">
        <title>The bagworm genome reveals a unique fibroin gene that provides high tensile strength.</title>
        <authorList>
            <person name="Kono N."/>
            <person name="Nakamura H."/>
            <person name="Ohtoshi R."/>
            <person name="Tomita M."/>
            <person name="Numata K."/>
            <person name="Arakawa K."/>
        </authorList>
    </citation>
    <scope>NUCLEOTIDE SEQUENCE [LARGE SCALE GENOMIC DNA]</scope>
</reference>
<sequence>MNGALPRGSQITNMKCDALMWCTGSAVGPPTIKTLECPSRPGRCRRAPASADASPASTFGNPYNITQAPRYGLSFITGRRRGGRGPGAGRTATPARLPSRAVPGLQPPAGNYRGKSYPSTIALLVRSCAPYRPCPSDALIYLLPLLFDNSRAAFTPTRGRRELG</sequence>
<evidence type="ECO:0000256" key="1">
    <source>
        <dbReference type="SAM" id="MobiDB-lite"/>
    </source>
</evidence>
<protein>
    <submittedName>
        <fullName evidence="2">Uncharacterized protein</fullName>
    </submittedName>
</protein>
<name>A0A4C1Y7X3_EUMVA</name>
<comment type="caution">
    <text evidence="2">The sequence shown here is derived from an EMBL/GenBank/DDBJ whole genome shotgun (WGS) entry which is preliminary data.</text>
</comment>